<dbReference type="InterPro" id="IPR011992">
    <property type="entry name" value="EF-hand-dom_pair"/>
</dbReference>
<evidence type="ECO:0000259" key="7">
    <source>
        <dbReference type="PROSITE" id="PS50222"/>
    </source>
</evidence>
<dbReference type="PANTHER" id="PTHR23048">
    <property type="entry name" value="MYOSIN LIGHT CHAIN 1, 3"/>
    <property type="match status" value="1"/>
</dbReference>
<protein>
    <recommendedName>
        <fullName evidence="7">EF-hand domain-containing protein</fullName>
    </recommendedName>
</protein>
<dbReference type="CDD" id="cd00051">
    <property type="entry name" value="EFh"/>
    <property type="match status" value="2"/>
</dbReference>
<evidence type="ECO:0000256" key="3">
    <source>
        <dbReference type="ARBA" id="ARBA00022723"/>
    </source>
</evidence>
<dbReference type="PROSITE" id="PS00018">
    <property type="entry name" value="EF_HAND_1"/>
    <property type="match status" value="2"/>
</dbReference>
<dbReference type="FunFam" id="1.10.238.10:FF:000077">
    <property type="entry name" value="Centrin 1"/>
    <property type="match status" value="1"/>
</dbReference>
<dbReference type="SMART" id="SM00054">
    <property type="entry name" value="EFh"/>
    <property type="match status" value="4"/>
</dbReference>
<keyword evidence="5" id="KW-0106">Calcium</keyword>
<feature type="domain" description="EF-hand" evidence="7">
    <location>
        <begin position="103"/>
        <end position="138"/>
    </location>
</feature>
<name>A0A6S9FI83_HETAK</name>
<dbReference type="Gene3D" id="1.10.238.10">
    <property type="entry name" value="EF-hand"/>
    <property type="match status" value="2"/>
</dbReference>
<feature type="domain" description="EF-hand" evidence="7">
    <location>
        <begin position="66"/>
        <end position="101"/>
    </location>
</feature>
<evidence type="ECO:0000256" key="1">
    <source>
        <dbReference type="ARBA" id="ARBA00004245"/>
    </source>
</evidence>
<dbReference type="InterPro" id="IPR002048">
    <property type="entry name" value="EF_hand_dom"/>
</dbReference>
<sequence>MLKRAEQDRGSSMIGGRIVKRKQRIDLTEDEKIELKEAFTLFDANKTGSIDLHELKVLIRALGFPVKKQEVLKMVHDVDPHNDGFVDMDTYMEIMQDKYALRDPDEEILKAFALFDDDSSGFISAKNMRRVARELGENLGDEEIQAMIDEFDRDQDGEISRDEFKSIMKQSSMY</sequence>
<dbReference type="PROSITE" id="PS50222">
    <property type="entry name" value="EF_HAND_2"/>
    <property type="match status" value="4"/>
</dbReference>
<dbReference type="AlphaFoldDB" id="A0A6S9FI83"/>
<feature type="domain" description="EF-hand" evidence="7">
    <location>
        <begin position="30"/>
        <end position="65"/>
    </location>
</feature>
<dbReference type="GO" id="GO:0005509">
    <property type="term" value="F:calcium ion binding"/>
    <property type="evidence" value="ECO:0007669"/>
    <property type="project" value="InterPro"/>
</dbReference>
<feature type="domain" description="EF-hand" evidence="7">
    <location>
        <begin position="139"/>
        <end position="174"/>
    </location>
</feature>
<accession>A0A6S9FI83</accession>
<comment type="similarity">
    <text evidence="2">Belongs to the centrin family.</text>
</comment>
<organism evidence="8">
    <name type="scientific">Heterosigma akashiwo</name>
    <name type="common">Chromophytic alga</name>
    <name type="synonym">Heterosigma carterae</name>
    <dbReference type="NCBI Taxonomy" id="2829"/>
    <lineage>
        <taxon>Eukaryota</taxon>
        <taxon>Sar</taxon>
        <taxon>Stramenopiles</taxon>
        <taxon>Ochrophyta</taxon>
        <taxon>Raphidophyceae</taxon>
        <taxon>Chattonellales</taxon>
        <taxon>Chattonellaceae</taxon>
        <taxon>Heterosigma</taxon>
    </lineage>
</organism>
<reference evidence="8" key="1">
    <citation type="submission" date="2021-01" db="EMBL/GenBank/DDBJ databases">
        <authorList>
            <person name="Corre E."/>
            <person name="Pelletier E."/>
            <person name="Niang G."/>
            <person name="Scheremetjew M."/>
            <person name="Finn R."/>
            <person name="Kale V."/>
            <person name="Holt S."/>
            <person name="Cochrane G."/>
            <person name="Meng A."/>
            <person name="Brown T."/>
            <person name="Cohen L."/>
        </authorList>
    </citation>
    <scope>NUCLEOTIDE SEQUENCE</scope>
    <source>
        <strain evidence="8">CCMP3107</strain>
    </source>
</reference>
<dbReference type="GO" id="GO:0016460">
    <property type="term" value="C:myosin II complex"/>
    <property type="evidence" value="ECO:0007669"/>
    <property type="project" value="TreeGrafter"/>
</dbReference>
<gene>
    <name evidence="8" type="ORF">HAKA00212_LOCUS21407</name>
</gene>
<evidence type="ECO:0000313" key="8">
    <source>
        <dbReference type="EMBL" id="CAE0642550.1"/>
    </source>
</evidence>
<proteinExistence type="inferred from homology"/>
<evidence type="ECO:0000256" key="2">
    <source>
        <dbReference type="ARBA" id="ARBA00005253"/>
    </source>
</evidence>
<dbReference type="InterPro" id="IPR018247">
    <property type="entry name" value="EF_Hand_1_Ca_BS"/>
</dbReference>
<dbReference type="EMBL" id="HBIU01047982">
    <property type="protein sequence ID" value="CAE0642550.1"/>
    <property type="molecule type" value="Transcribed_RNA"/>
</dbReference>
<dbReference type="Pfam" id="PF13499">
    <property type="entry name" value="EF-hand_7"/>
    <property type="match status" value="2"/>
</dbReference>
<keyword evidence="6" id="KW-0206">Cytoskeleton</keyword>
<keyword evidence="3" id="KW-0479">Metal-binding</keyword>
<keyword evidence="6" id="KW-0963">Cytoplasm</keyword>
<evidence type="ECO:0000256" key="5">
    <source>
        <dbReference type="ARBA" id="ARBA00022837"/>
    </source>
</evidence>
<dbReference type="InterPro" id="IPR050230">
    <property type="entry name" value="CALM/Myosin/TropC-like"/>
</dbReference>
<evidence type="ECO:0000256" key="6">
    <source>
        <dbReference type="ARBA" id="ARBA00023212"/>
    </source>
</evidence>
<evidence type="ECO:0000256" key="4">
    <source>
        <dbReference type="ARBA" id="ARBA00022737"/>
    </source>
</evidence>
<keyword evidence="4" id="KW-0677">Repeat</keyword>
<dbReference type="SUPFAM" id="SSF47473">
    <property type="entry name" value="EF-hand"/>
    <property type="match status" value="1"/>
</dbReference>
<comment type="subcellular location">
    <subcellularLocation>
        <location evidence="1">Cytoplasm</location>
        <location evidence="1">Cytoskeleton</location>
    </subcellularLocation>
</comment>
<dbReference type="PANTHER" id="PTHR23048:SF59">
    <property type="entry name" value="EF-HAND SUPERFAMILY PROTEIN"/>
    <property type="match status" value="1"/>
</dbReference>